<comment type="caution">
    <text evidence="12">The sequence shown here is derived from an EMBL/GenBank/DDBJ whole genome shotgun (WGS) entry which is preliminary data.</text>
</comment>
<evidence type="ECO:0000313" key="12">
    <source>
        <dbReference type="EMBL" id="KAF9741432.1"/>
    </source>
</evidence>
<evidence type="ECO:0000313" key="13">
    <source>
        <dbReference type="Proteomes" id="UP000756921"/>
    </source>
</evidence>
<feature type="region of interest" description="Disordered" evidence="9">
    <location>
        <begin position="1"/>
        <end position="36"/>
    </location>
</feature>
<proteinExistence type="inferred from homology"/>
<evidence type="ECO:0000256" key="3">
    <source>
        <dbReference type="ARBA" id="ARBA00012780"/>
    </source>
</evidence>
<dbReference type="Gene3D" id="1.20.5.420">
    <property type="entry name" value="Immunoglobulin FC, subunit C"/>
    <property type="match status" value="1"/>
</dbReference>
<evidence type="ECO:0000256" key="8">
    <source>
        <dbReference type="ARBA" id="ARBA00023326"/>
    </source>
</evidence>
<evidence type="ECO:0000256" key="2">
    <source>
        <dbReference type="ARBA" id="ARBA00010730"/>
    </source>
</evidence>
<evidence type="ECO:0000256" key="7">
    <source>
        <dbReference type="ARBA" id="ARBA00023316"/>
    </source>
</evidence>
<feature type="region of interest" description="Disordered" evidence="9">
    <location>
        <begin position="86"/>
        <end position="128"/>
    </location>
</feature>
<feature type="compositionally biased region" description="Polar residues" evidence="9">
    <location>
        <begin position="803"/>
        <end position="813"/>
    </location>
</feature>
<feature type="domain" description="Glycosyl hydrolase family 81 C-terminal" evidence="11">
    <location>
        <begin position="838"/>
        <end position="885"/>
    </location>
</feature>
<evidence type="ECO:0000256" key="5">
    <source>
        <dbReference type="ARBA" id="ARBA00023277"/>
    </source>
</evidence>
<keyword evidence="4 12" id="KW-0378">Hydrolase</keyword>
<organism evidence="12 13">
    <name type="scientific">Paraphaeosphaeria minitans</name>
    <dbReference type="NCBI Taxonomy" id="565426"/>
    <lineage>
        <taxon>Eukaryota</taxon>
        <taxon>Fungi</taxon>
        <taxon>Dikarya</taxon>
        <taxon>Ascomycota</taxon>
        <taxon>Pezizomycotina</taxon>
        <taxon>Dothideomycetes</taxon>
        <taxon>Pleosporomycetidae</taxon>
        <taxon>Pleosporales</taxon>
        <taxon>Massarineae</taxon>
        <taxon>Didymosphaeriaceae</taxon>
        <taxon>Paraphaeosphaeria</taxon>
    </lineage>
</organism>
<feature type="compositionally biased region" description="Polar residues" evidence="9">
    <location>
        <begin position="14"/>
        <end position="36"/>
    </location>
</feature>
<dbReference type="InterPro" id="IPR040451">
    <property type="entry name" value="GH81_N"/>
</dbReference>
<evidence type="ECO:0000256" key="9">
    <source>
        <dbReference type="SAM" id="MobiDB-lite"/>
    </source>
</evidence>
<keyword evidence="6" id="KW-0326">Glycosidase</keyword>
<comment type="catalytic activity">
    <reaction evidence="1">
        <text>Hydrolysis of (1-&gt;3)-beta-D-glucosidic linkages in (1-&gt;3)-beta-D-glucans.</text>
        <dbReference type="EC" id="3.2.1.39"/>
    </reaction>
</comment>
<accession>A0A9P6GT90</accession>
<evidence type="ECO:0000259" key="11">
    <source>
        <dbReference type="Pfam" id="PF17652"/>
    </source>
</evidence>
<feature type="domain" description="Glycosyl hydrolase family 81 N-terminal" evidence="10">
    <location>
        <begin position="150"/>
        <end position="480"/>
    </location>
</feature>
<evidence type="ECO:0000256" key="6">
    <source>
        <dbReference type="ARBA" id="ARBA00023295"/>
    </source>
</evidence>
<dbReference type="OrthoDB" id="4473401at2759"/>
<keyword evidence="8" id="KW-0624">Polysaccharide degradation</keyword>
<comment type="similarity">
    <text evidence="2">Belongs to the glycosyl hydrolase 81 family.</text>
</comment>
<evidence type="ECO:0000259" key="10">
    <source>
        <dbReference type="Pfam" id="PF03639"/>
    </source>
</evidence>
<keyword evidence="13" id="KW-1185">Reference proteome</keyword>
<dbReference type="Gene3D" id="2.70.98.30">
    <property type="entry name" value="Golgi alpha-mannosidase II, domain 4"/>
    <property type="match status" value="1"/>
</dbReference>
<feature type="compositionally biased region" description="Low complexity" evidence="9">
    <location>
        <begin position="98"/>
        <end position="117"/>
    </location>
</feature>
<evidence type="ECO:0000256" key="4">
    <source>
        <dbReference type="ARBA" id="ARBA00022801"/>
    </source>
</evidence>
<dbReference type="AlphaFoldDB" id="A0A9P6GT90"/>
<dbReference type="InterPro" id="IPR005200">
    <property type="entry name" value="Endo-beta-glucanase"/>
</dbReference>
<dbReference type="Pfam" id="PF03639">
    <property type="entry name" value="Glyco_hydro_81"/>
    <property type="match status" value="1"/>
</dbReference>
<dbReference type="Gene3D" id="1.10.287.1170">
    <property type="entry name" value="glycoside hydrolase family 81 endo-[beta] glucanase"/>
    <property type="match status" value="1"/>
</dbReference>
<gene>
    <name evidence="12" type="ORF">PMIN01_00971</name>
</gene>
<dbReference type="GO" id="GO:0009986">
    <property type="term" value="C:cell surface"/>
    <property type="evidence" value="ECO:0007669"/>
    <property type="project" value="TreeGrafter"/>
</dbReference>
<dbReference type="GO" id="GO:0000272">
    <property type="term" value="P:polysaccharide catabolic process"/>
    <property type="evidence" value="ECO:0007669"/>
    <property type="project" value="UniProtKB-KW"/>
</dbReference>
<evidence type="ECO:0000256" key="1">
    <source>
        <dbReference type="ARBA" id="ARBA00000382"/>
    </source>
</evidence>
<keyword evidence="7" id="KW-0961">Cell wall biogenesis/degradation</keyword>
<feature type="domain" description="Glycosyl hydrolase family 81 C-terminal" evidence="11">
    <location>
        <begin position="496"/>
        <end position="788"/>
    </location>
</feature>
<dbReference type="GO" id="GO:0042973">
    <property type="term" value="F:glucan endo-1,3-beta-D-glucosidase activity"/>
    <property type="evidence" value="ECO:0007669"/>
    <property type="project" value="UniProtKB-EC"/>
</dbReference>
<dbReference type="GO" id="GO:0071555">
    <property type="term" value="P:cell wall organization"/>
    <property type="evidence" value="ECO:0007669"/>
    <property type="project" value="UniProtKB-KW"/>
</dbReference>
<dbReference type="InterPro" id="IPR040720">
    <property type="entry name" value="GH81_C"/>
</dbReference>
<dbReference type="EC" id="3.2.1.39" evidence="3"/>
<dbReference type="Proteomes" id="UP000756921">
    <property type="component" value="Unassembled WGS sequence"/>
</dbReference>
<reference evidence="12" key="1">
    <citation type="journal article" date="2020" name="Mol. Plant Microbe Interact.">
        <title>Genome Sequence of the Biocontrol Agent Coniothyrium minitans strain Conio (IMI 134523).</title>
        <authorList>
            <person name="Patel D."/>
            <person name="Shittu T.A."/>
            <person name="Baroncelli R."/>
            <person name="Muthumeenakshi S."/>
            <person name="Osborne T.H."/>
            <person name="Janganan T.K."/>
            <person name="Sreenivasaprasad S."/>
        </authorList>
    </citation>
    <scope>NUCLEOTIDE SEQUENCE</scope>
    <source>
        <strain evidence="12">Conio</strain>
    </source>
</reference>
<protein>
    <recommendedName>
        <fullName evidence="3">glucan endo-1,3-beta-D-glucosidase</fullName>
        <ecNumber evidence="3">3.2.1.39</ecNumber>
    </recommendedName>
</protein>
<feature type="region of interest" description="Disordered" evidence="9">
    <location>
        <begin position="800"/>
        <end position="834"/>
    </location>
</feature>
<sequence>MQSLVYPQPPLSTIFGSTPDTSHTKPATTSIKTCTAPTPAVPPYPFSTLDTSFALGAHHSSPAAKPLPTTSSSFAQPFSISILSSMGQSPSFVRPTHRPSSSSRRRSTLSSSFHSTPTPTPTKKAIPTDNIFLPIQPDDVLGQIPIHIKHPLPRLGIEDSQDKPIQTNRFYANAFLGKQDQPVWTQPYFIWWGKGGSDPHQFPTWGMNIGHDESGDYEFGPGDPPGDPPKYYVAPRKQSVIIGARELDDGTVLTTDTHLPHSVNMNLRGGTAADSPKVTFFVVQGMSFVTAGYANASPLIQTSGKGFQGEISAPVLIGRSTKYRFKDCDGRDWLMYINPTGDLQYDATKMTKLDAHTIVFPPNFKGTIQVAKSPPGTDAEALYDKTYGTFVTEAKVYATVNDTRGYYGFLYTKVGSGPLLMFLLPHHIQSLDAELKSSVTKLQLHTTTNGAATAVWASAGSLSFTELNLPISMAFAPWTPTLATARTKYPPEFLFFLSSVAELDLRRTMSGSVPQDSYYYAGKYLSKFATLLWVIKEIVNNTEWVEQGLGKLKQEMARYIDNVAKFPLYYDDTWKGLVSKAGLDGDQGSDFGNTFYNDHHFHFGYFIHTAAVIGALDPGWLEQGANKRFINMMVKDIAESEYAGRDFPFQRCFDWYSGHSWAKGLFASADGKDEESTSEDGFASYAIKMWGKVIGDVNMEKRGNLMLAVQARAFNAYFYMLSTNTNQPPQFIPHKVSGILFENKVDHATYFGDAPHLVHGIHMLPLAPPSAYLRPRTFVKEEWDAFFALPPASFFAPQSSAFHPQTPQTTSSRPVLAPKQPSGTTVHKANPPTGGPYVDGGWRGVLFANLALIDAKTAYAFFRDGVGGVWDERWVDEGASRSWYLVWCASLGGAGVR</sequence>
<dbReference type="PANTHER" id="PTHR31983:SF0">
    <property type="entry name" value="GLUCAN ENDO-1,3-BETA-D-GLUCOSIDASE 2"/>
    <property type="match status" value="1"/>
</dbReference>
<dbReference type="EMBL" id="WJXW01000001">
    <property type="protein sequence ID" value="KAF9741432.1"/>
    <property type="molecule type" value="Genomic_DNA"/>
</dbReference>
<dbReference type="PANTHER" id="PTHR31983">
    <property type="entry name" value="ENDO-1,3(4)-BETA-GLUCANASE 1"/>
    <property type="match status" value="1"/>
</dbReference>
<keyword evidence="5" id="KW-0119">Carbohydrate metabolism</keyword>
<name>A0A9P6GT90_9PLEO</name>
<dbReference type="Pfam" id="PF17652">
    <property type="entry name" value="Glyco_hydro81C"/>
    <property type="match status" value="2"/>
</dbReference>
<dbReference type="PROSITE" id="PS52008">
    <property type="entry name" value="GH81"/>
    <property type="match status" value="1"/>
</dbReference>
<dbReference type="GO" id="GO:0052861">
    <property type="term" value="F:endo-1,3(4)-beta-glucanase activity"/>
    <property type="evidence" value="ECO:0007669"/>
    <property type="project" value="InterPro"/>
</dbReference>